<sequence>MRTDNGAVKNTIISVYFILIVLAVVMATVFSAFKDITNNAGLTFVILLSVFAGLFLAVYLIAKYFEYNSDGDKVIVTNKGLLLSEKFNYRAHEVEFDKEELVGYKFINYIVYRELVLYTKRKGRSSVRTRFNVSLVTRRKRKYVRQSLSKIIKNNKNKV</sequence>
<accession>A0ABV5F2R7</accession>
<gene>
    <name evidence="2" type="ORF">ACFFVB_11675</name>
</gene>
<feature type="transmembrane region" description="Helical" evidence="1">
    <location>
        <begin position="39"/>
        <end position="62"/>
    </location>
</feature>
<reference evidence="2 3" key="1">
    <citation type="submission" date="2024-09" db="EMBL/GenBank/DDBJ databases">
        <authorList>
            <person name="Sun Q."/>
            <person name="Mori K."/>
        </authorList>
    </citation>
    <scope>NUCLEOTIDE SEQUENCE [LARGE SCALE GENOMIC DNA]</scope>
    <source>
        <strain evidence="2 3">CECT 8286</strain>
    </source>
</reference>
<feature type="transmembrane region" description="Helical" evidence="1">
    <location>
        <begin position="12"/>
        <end position="33"/>
    </location>
</feature>
<name>A0ABV5F2R7_9FLAO</name>
<keyword evidence="1" id="KW-0812">Transmembrane</keyword>
<dbReference type="EMBL" id="JBHMEZ010000012">
    <property type="protein sequence ID" value="MFB9053736.1"/>
    <property type="molecule type" value="Genomic_DNA"/>
</dbReference>
<organism evidence="2 3">
    <name type="scientific">Formosa undariae</name>
    <dbReference type="NCBI Taxonomy" id="1325436"/>
    <lineage>
        <taxon>Bacteria</taxon>
        <taxon>Pseudomonadati</taxon>
        <taxon>Bacteroidota</taxon>
        <taxon>Flavobacteriia</taxon>
        <taxon>Flavobacteriales</taxon>
        <taxon>Flavobacteriaceae</taxon>
        <taxon>Formosa</taxon>
    </lineage>
</organism>
<proteinExistence type="predicted"/>
<keyword evidence="3" id="KW-1185">Reference proteome</keyword>
<keyword evidence="1" id="KW-1133">Transmembrane helix</keyword>
<evidence type="ECO:0000256" key="1">
    <source>
        <dbReference type="SAM" id="Phobius"/>
    </source>
</evidence>
<dbReference type="Proteomes" id="UP001589605">
    <property type="component" value="Unassembled WGS sequence"/>
</dbReference>
<evidence type="ECO:0000313" key="2">
    <source>
        <dbReference type="EMBL" id="MFB9053736.1"/>
    </source>
</evidence>
<comment type="caution">
    <text evidence="2">The sequence shown here is derived from an EMBL/GenBank/DDBJ whole genome shotgun (WGS) entry which is preliminary data.</text>
</comment>
<dbReference type="RefSeq" id="WP_382382994.1">
    <property type="nucleotide sequence ID" value="NZ_JBHMEZ010000012.1"/>
</dbReference>
<protein>
    <submittedName>
        <fullName evidence="2">Uncharacterized protein</fullName>
    </submittedName>
</protein>
<keyword evidence="1" id="KW-0472">Membrane</keyword>
<evidence type="ECO:0000313" key="3">
    <source>
        <dbReference type="Proteomes" id="UP001589605"/>
    </source>
</evidence>